<keyword evidence="4" id="KW-0560">Oxidoreductase</keyword>
<protein>
    <submittedName>
        <fullName evidence="7">FAD/NAD(P)-binding domain-containing protein</fullName>
    </submittedName>
</protein>
<dbReference type="PANTHER" id="PTHR13789">
    <property type="entry name" value="MONOOXYGENASE"/>
    <property type="match status" value="1"/>
</dbReference>
<evidence type="ECO:0000256" key="5">
    <source>
        <dbReference type="ARBA" id="ARBA00023033"/>
    </source>
</evidence>
<evidence type="ECO:0000313" key="7">
    <source>
        <dbReference type="EMBL" id="KAG7439391.1"/>
    </source>
</evidence>
<dbReference type="Proteomes" id="UP000812287">
    <property type="component" value="Unassembled WGS sequence"/>
</dbReference>
<keyword evidence="5" id="KW-0503">Monooxygenase</keyword>
<accession>A0A9P7VFV6</accession>
<dbReference type="InterPro" id="IPR050493">
    <property type="entry name" value="FAD-dep_Monooxygenase_BioMet"/>
</dbReference>
<dbReference type="RefSeq" id="XP_043032891.1">
    <property type="nucleotide sequence ID" value="XM_043189249.1"/>
</dbReference>
<comment type="caution">
    <text evidence="7">The sequence shown here is derived from an EMBL/GenBank/DDBJ whole genome shotgun (WGS) entry which is preliminary data.</text>
</comment>
<dbReference type="OrthoDB" id="9993796at2759"/>
<evidence type="ECO:0000256" key="1">
    <source>
        <dbReference type="ARBA" id="ARBA00007992"/>
    </source>
</evidence>
<dbReference type="Pfam" id="PF01494">
    <property type="entry name" value="FAD_binding_3"/>
    <property type="match status" value="1"/>
</dbReference>
<dbReference type="InterPro" id="IPR036188">
    <property type="entry name" value="FAD/NAD-bd_sf"/>
</dbReference>
<reference evidence="7" key="1">
    <citation type="submission" date="2020-11" db="EMBL/GenBank/DDBJ databases">
        <title>Adaptations for nitrogen fixation in a non-lichenized fungal sporocarp promotes dispersal by wood-feeding termites.</title>
        <authorList>
            <consortium name="DOE Joint Genome Institute"/>
            <person name="Koch R.A."/>
            <person name="Yoon G."/>
            <person name="Arayal U."/>
            <person name="Lail K."/>
            <person name="Amirebrahimi M."/>
            <person name="Labutti K."/>
            <person name="Lipzen A."/>
            <person name="Riley R."/>
            <person name="Barry K."/>
            <person name="Henrissat B."/>
            <person name="Grigoriev I.V."/>
            <person name="Herr J.R."/>
            <person name="Aime M.C."/>
        </authorList>
    </citation>
    <scope>NUCLEOTIDE SEQUENCE</scope>
    <source>
        <strain evidence="7">MCA 3950</strain>
    </source>
</reference>
<dbReference type="EMBL" id="MU250597">
    <property type="protein sequence ID" value="KAG7439391.1"/>
    <property type="molecule type" value="Genomic_DNA"/>
</dbReference>
<evidence type="ECO:0000313" key="8">
    <source>
        <dbReference type="Proteomes" id="UP000812287"/>
    </source>
</evidence>
<keyword evidence="8" id="KW-1185">Reference proteome</keyword>
<dbReference type="AlphaFoldDB" id="A0A9P7VFV6"/>
<evidence type="ECO:0000256" key="3">
    <source>
        <dbReference type="ARBA" id="ARBA00022827"/>
    </source>
</evidence>
<dbReference type="GO" id="GO:0071949">
    <property type="term" value="F:FAD binding"/>
    <property type="evidence" value="ECO:0007669"/>
    <property type="project" value="InterPro"/>
</dbReference>
<sequence length="429" mass="47161">MTNNIESPMCNGRTSSCPLKVIIIGAGISGLSAAICLAKAGHIVTVLESRSDLREIGAGIQIAPNTSRLLIRWGLKPSLDEVSDLPEDFSVLRYDNGSVLDFVPYGSAMAEAQGAPYYCLHRRDLIDILHDTARPLVKSRLNSKVTSIDPANVSVTLHTGEVLEADLIIGADGINSVTRDIVAEVPVRSIPSGEAAFRATIDTTRMLSDPDLRPLAEKPQISAWIGPHKHVVGYNIGRNKYNFVILHEDDTEDSMALWTRPGDIEQMKKEISGWEPRVGKLLDLVTSSIVGSLKGLETPLQSWVHKNGRISLIGDACHPMLPYRAQAASMAIEDATVLGNLFAHITDKDQIPSLLEAYESLRRPRATETTDGCWSDKTMFHLEDGPEQRARDEALKAMMGKISGSGRNYDVQYGYDVDAVMTDWWKERD</sequence>
<comment type="similarity">
    <text evidence="1">Belongs to the paxM FAD-dependent monooxygenase family.</text>
</comment>
<dbReference type="Gene3D" id="3.50.50.60">
    <property type="entry name" value="FAD/NAD(P)-binding domain"/>
    <property type="match status" value="1"/>
</dbReference>
<proteinExistence type="inferred from homology"/>
<evidence type="ECO:0000259" key="6">
    <source>
        <dbReference type="Pfam" id="PF01494"/>
    </source>
</evidence>
<dbReference type="GeneID" id="66111546"/>
<dbReference type="SUPFAM" id="SSF51905">
    <property type="entry name" value="FAD/NAD(P)-binding domain"/>
    <property type="match status" value="1"/>
</dbReference>
<dbReference type="SUPFAM" id="SSF54373">
    <property type="entry name" value="FAD-linked reductases, C-terminal domain"/>
    <property type="match status" value="1"/>
</dbReference>
<dbReference type="PRINTS" id="PR00420">
    <property type="entry name" value="RNGMNOXGNASE"/>
</dbReference>
<evidence type="ECO:0000256" key="2">
    <source>
        <dbReference type="ARBA" id="ARBA00022630"/>
    </source>
</evidence>
<keyword evidence="3" id="KW-0274">FAD</keyword>
<organism evidence="7 8">
    <name type="scientific">Guyanagaster necrorhizus</name>
    <dbReference type="NCBI Taxonomy" id="856835"/>
    <lineage>
        <taxon>Eukaryota</taxon>
        <taxon>Fungi</taxon>
        <taxon>Dikarya</taxon>
        <taxon>Basidiomycota</taxon>
        <taxon>Agaricomycotina</taxon>
        <taxon>Agaricomycetes</taxon>
        <taxon>Agaricomycetidae</taxon>
        <taxon>Agaricales</taxon>
        <taxon>Marasmiineae</taxon>
        <taxon>Physalacriaceae</taxon>
        <taxon>Guyanagaster</taxon>
    </lineage>
</organism>
<keyword evidence="2" id="KW-0285">Flavoprotein</keyword>
<dbReference type="GO" id="GO:0004497">
    <property type="term" value="F:monooxygenase activity"/>
    <property type="evidence" value="ECO:0007669"/>
    <property type="project" value="UniProtKB-KW"/>
</dbReference>
<dbReference type="InterPro" id="IPR002938">
    <property type="entry name" value="FAD-bd"/>
</dbReference>
<feature type="domain" description="FAD-binding" evidence="6">
    <location>
        <begin position="20"/>
        <end position="371"/>
    </location>
</feature>
<evidence type="ECO:0000256" key="4">
    <source>
        <dbReference type="ARBA" id="ARBA00023002"/>
    </source>
</evidence>
<name>A0A9P7VFV6_9AGAR</name>
<dbReference type="PANTHER" id="PTHR13789:SF147">
    <property type="entry name" value="PUTATIVE (AFU_ORTHOLOGUE AFUA_2G01950)-RELATED"/>
    <property type="match status" value="1"/>
</dbReference>
<gene>
    <name evidence="7" type="ORF">BT62DRAFT_976898</name>
</gene>